<feature type="signal peptide" evidence="1">
    <location>
        <begin position="1"/>
        <end position="29"/>
    </location>
</feature>
<evidence type="ECO:0000313" key="2">
    <source>
        <dbReference type="EMBL" id="KAK2576289.1"/>
    </source>
</evidence>
<evidence type="ECO:0000256" key="1">
    <source>
        <dbReference type="SAM" id="SignalP"/>
    </source>
</evidence>
<dbReference type="AlphaFoldDB" id="A0AAD9VIW7"/>
<evidence type="ECO:0000313" key="3">
    <source>
        <dbReference type="Proteomes" id="UP001258017"/>
    </source>
</evidence>
<sequence length="104" mass="12204">MALVGVKIRPLYIFLFTIVILLTFQKVLAAPFTDSQDQRQNNPGFFARLTSRLLGDCVRIVSRLWQWIPRFPEWMRPSKPTLRLVRPTSIPLRDINFSSEETDR</sequence>
<accession>A0AAD9VIW7</accession>
<keyword evidence="1" id="KW-0732">Signal</keyword>
<keyword evidence="3" id="KW-1185">Reference proteome</keyword>
<name>A0AAD9VIW7_9HYME</name>
<reference evidence="2" key="1">
    <citation type="submission" date="2021-08" db="EMBL/GenBank/DDBJ databases">
        <authorList>
            <person name="Misof B."/>
            <person name="Oliver O."/>
            <person name="Podsiadlowski L."/>
            <person name="Donath A."/>
            <person name="Peters R."/>
            <person name="Mayer C."/>
            <person name="Rust J."/>
            <person name="Gunkel S."/>
            <person name="Lesny P."/>
            <person name="Martin S."/>
            <person name="Oeyen J.P."/>
            <person name="Petersen M."/>
            <person name="Panagiotis P."/>
            <person name="Wilbrandt J."/>
            <person name="Tanja T."/>
        </authorList>
    </citation>
    <scope>NUCLEOTIDE SEQUENCE</scope>
    <source>
        <strain evidence="2">GBR_01_08_01A</strain>
        <tissue evidence="2">Thorax + abdomen</tissue>
    </source>
</reference>
<gene>
    <name evidence="2" type="ORF">KPH14_005655</name>
</gene>
<protein>
    <submittedName>
        <fullName evidence="2">Uncharacterized protein</fullName>
    </submittedName>
</protein>
<proteinExistence type="predicted"/>
<feature type="chain" id="PRO_5042061073" evidence="1">
    <location>
        <begin position="30"/>
        <end position="104"/>
    </location>
</feature>
<reference evidence="2" key="2">
    <citation type="journal article" date="2023" name="Commun. Biol.">
        <title>Intrasexual cuticular hydrocarbon dimorphism in a wasp sheds light on hydrocarbon biosynthesis genes in Hymenoptera.</title>
        <authorList>
            <person name="Moris V.C."/>
            <person name="Podsiadlowski L."/>
            <person name="Martin S."/>
            <person name="Oeyen J.P."/>
            <person name="Donath A."/>
            <person name="Petersen M."/>
            <person name="Wilbrandt J."/>
            <person name="Misof B."/>
            <person name="Liedtke D."/>
            <person name="Thamm M."/>
            <person name="Scheiner R."/>
            <person name="Schmitt T."/>
            <person name="Niehuis O."/>
        </authorList>
    </citation>
    <scope>NUCLEOTIDE SEQUENCE</scope>
    <source>
        <strain evidence="2">GBR_01_08_01A</strain>
    </source>
</reference>
<dbReference type="Proteomes" id="UP001258017">
    <property type="component" value="Unassembled WGS sequence"/>
</dbReference>
<organism evidence="2 3">
    <name type="scientific">Odynerus spinipes</name>
    <dbReference type="NCBI Taxonomy" id="1348599"/>
    <lineage>
        <taxon>Eukaryota</taxon>
        <taxon>Metazoa</taxon>
        <taxon>Ecdysozoa</taxon>
        <taxon>Arthropoda</taxon>
        <taxon>Hexapoda</taxon>
        <taxon>Insecta</taxon>
        <taxon>Pterygota</taxon>
        <taxon>Neoptera</taxon>
        <taxon>Endopterygota</taxon>
        <taxon>Hymenoptera</taxon>
        <taxon>Apocrita</taxon>
        <taxon>Aculeata</taxon>
        <taxon>Vespoidea</taxon>
        <taxon>Vespidae</taxon>
        <taxon>Eumeninae</taxon>
        <taxon>Odynerus</taxon>
    </lineage>
</organism>
<dbReference type="EMBL" id="JAIFRP010004406">
    <property type="protein sequence ID" value="KAK2576289.1"/>
    <property type="molecule type" value="Genomic_DNA"/>
</dbReference>
<comment type="caution">
    <text evidence="2">The sequence shown here is derived from an EMBL/GenBank/DDBJ whole genome shotgun (WGS) entry which is preliminary data.</text>
</comment>